<feature type="compositionally biased region" description="Basic and acidic residues" evidence="1">
    <location>
        <begin position="98"/>
        <end position="113"/>
    </location>
</feature>
<dbReference type="EnsemblPlants" id="TraesCS2A02G238300.1">
    <property type="protein sequence ID" value="TraesCS2A02G238300.1"/>
    <property type="gene ID" value="TraesCS2A02G238300"/>
</dbReference>
<dbReference type="Gramene" id="TraesJAG2A03G00673640.1">
    <property type="protein sequence ID" value="TraesJAG2A03G00673640.1"/>
    <property type="gene ID" value="TraesJAG2A03G00673640"/>
</dbReference>
<dbReference type="Gramene" id="TraesCS2A02G238300.1">
    <property type="protein sequence ID" value="TraesCS2A02G238300.1"/>
    <property type="gene ID" value="TraesCS2A02G238300"/>
</dbReference>
<dbReference type="Gramene" id="TraesCS2A03G0549800.1">
    <property type="protein sequence ID" value="TraesCS2A03G0549800.1.CDS"/>
    <property type="gene ID" value="TraesCS2A03G0549800"/>
</dbReference>
<dbReference type="Gramene" id="TraesNOR2A03G00681680.1">
    <property type="protein sequence ID" value="TraesNOR2A03G00681680.1"/>
    <property type="gene ID" value="TraesNOR2A03G00681680"/>
</dbReference>
<reference evidence="2" key="1">
    <citation type="submission" date="2018-08" db="EMBL/GenBank/DDBJ databases">
        <authorList>
            <person name="Rossello M."/>
        </authorList>
    </citation>
    <scope>NUCLEOTIDE SEQUENCE [LARGE SCALE GENOMIC DNA]</scope>
    <source>
        <strain evidence="2">cv. Chinese Spring</strain>
    </source>
</reference>
<organism evidence="2">
    <name type="scientific">Triticum aestivum</name>
    <name type="common">Wheat</name>
    <dbReference type="NCBI Taxonomy" id="4565"/>
    <lineage>
        <taxon>Eukaryota</taxon>
        <taxon>Viridiplantae</taxon>
        <taxon>Streptophyta</taxon>
        <taxon>Embryophyta</taxon>
        <taxon>Tracheophyta</taxon>
        <taxon>Spermatophyta</taxon>
        <taxon>Magnoliopsida</taxon>
        <taxon>Liliopsida</taxon>
        <taxon>Poales</taxon>
        <taxon>Poaceae</taxon>
        <taxon>BOP clade</taxon>
        <taxon>Pooideae</taxon>
        <taxon>Triticodae</taxon>
        <taxon>Triticeae</taxon>
        <taxon>Triticinae</taxon>
        <taxon>Triticum</taxon>
    </lineage>
</organism>
<name>A0A3B6AXD3_WHEAT</name>
<evidence type="ECO:0000313" key="2">
    <source>
        <dbReference type="EnsemblPlants" id="TraesCS2A02G238300.1"/>
    </source>
</evidence>
<evidence type="ECO:0000256" key="1">
    <source>
        <dbReference type="SAM" id="MobiDB-lite"/>
    </source>
</evidence>
<dbReference type="Gramene" id="TraesCAD_scaffold_002654_01G000100.1">
    <property type="protein sequence ID" value="TraesCAD_scaffold_002654_01G000100.1"/>
    <property type="gene ID" value="TraesCAD_scaffold_002654_01G000100"/>
</dbReference>
<feature type="region of interest" description="Disordered" evidence="1">
    <location>
        <begin position="39"/>
        <end position="75"/>
    </location>
</feature>
<dbReference type="Proteomes" id="UP000019116">
    <property type="component" value="Chromosome 2A"/>
</dbReference>
<keyword evidence="3" id="KW-1185">Reference proteome</keyword>
<protein>
    <submittedName>
        <fullName evidence="2">Uncharacterized protein</fullName>
    </submittedName>
</protein>
<feature type="region of interest" description="Disordered" evidence="1">
    <location>
        <begin position="95"/>
        <end position="130"/>
    </location>
</feature>
<evidence type="ECO:0000313" key="3">
    <source>
        <dbReference type="Proteomes" id="UP000019116"/>
    </source>
</evidence>
<proteinExistence type="predicted"/>
<dbReference type="OMA" id="CHRHARG"/>
<dbReference type="Gramene" id="TraesWEE_scaffold_001486_01G000100.1">
    <property type="protein sequence ID" value="TraesWEE_scaffold_001486_01G000100.1"/>
    <property type="gene ID" value="TraesWEE_scaffold_001486_01G000100"/>
</dbReference>
<reference evidence="2" key="2">
    <citation type="submission" date="2018-10" db="UniProtKB">
        <authorList>
            <consortium name="EnsemblPlants"/>
        </authorList>
    </citation>
    <scope>IDENTIFICATION</scope>
</reference>
<dbReference type="AlphaFoldDB" id="A0A3B6AXD3"/>
<sequence>MKGYGLGGLRWTWQKKTLKALLVGLVTEVNREVRQELVRQHGRQEKRHGGAAGDGGGAPYSSFRSPVAGSCLPRSDNRRVGAWHAAGDACRRHARGGRIGDRFSGEDDARETRQAAVPGGPGDAAGRRGSEAWEGPKMFVFLVELRNMMKEYMARLETKD</sequence>
<accession>A0A3B6AXD3</accession>